<dbReference type="RefSeq" id="WP_166275319.1">
    <property type="nucleotide sequence ID" value="NZ_JAAFGS010000004.1"/>
</dbReference>
<dbReference type="InterPro" id="IPR027417">
    <property type="entry name" value="P-loop_NTPase"/>
</dbReference>
<evidence type="ECO:0000313" key="1">
    <source>
        <dbReference type="EMBL" id="NGZ76490.1"/>
    </source>
</evidence>
<protein>
    <recommendedName>
        <fullName evidence="3">ATP-binding protein</fullName>
    </recommendedName>
</protein>
<dbReference type="Proteomes" id="UP000800303">
    <property type="component" value="Unassembled WGS sequence"/>
</dbReference>
<evidence type="ECO:0000313" key="2">
    <source>
        <dbReference type="Proteomes" id="UP000800303"/>
    </source>
</evidence>
<dbReference type="EMBL" id="JAAFGS010000004">
    <property type="protein sequence ID" value="NGZ76490.1"/>
    <property type="molecule type" value="Genomic_DNA"/>
</dbReference>
<keyword evidence="2" id="KW-1185">Reference proteome</keyword>
<organism evidence="1 2">
    <name type="scientific">Saccharibacillus alkalitolerans</name>
    <dbReference type="NCBI Taxonomy" id="2705290"/>
    <lineage>
        <taxon>Bacteria</taxon>
        <taxon>Bacillati</taxon>
        <taxon>Bacillota</taxon>
        <taxon>Bacilli</taxon>
        <taxon>Bacillales</taxon>
        <taxon>Paenibacillaceae</taxon>
        <taxon>Saccharibacillus</taxon>
    </lineage>
</organism>
<comment type="caution">
    <text evidence="1">The sequence shown here is derived from an EMBL/GenBank/DDBJ whole genome shotgun (WGS) entry which is preliminary data.</text>
</comment>
<proteinExistence type="predicted"/>
<evidence type="ECO:0008006" key="3">
    <source>
        <dbReference type="Google" id="ProtNLM"/>
    </source>
</evidence>
<dbReference type="Gene3D" id="3.40.50.300">
    <property type="entry name" value="P-loop containing nucleotide triphosphate hydrolases"/>
    <property type="match status" value="1"/>
</dbReference>
<sequence length="431" mass="49087">MMAELIQVFGVSKDMVLSYIEREQVDGKFKEALESDKHIIVYGSSKQGKSALRRKHLTEENEVLIQCGPQHDTAGIYSSILRQLDVLLEDSFSEKRASNGEINASIKVKAKLPFIGGVEADLGGKSVGGSETTIGYKTIDINLELAQDIGEVIKETNKNKFVILENFHYLNDEVQQKLAFDLRSFQEIGIRFIILGIWRERNRLNQFNGDLVDRIIEIPVEPWEDEDFEKVIHKGSKILNIAFSDEIKDKIKEISFGNIGIVQELCKQFCLESNIKNSVRDIVTLEDLDKLDKAVSTKVRDYSSRHHRALESIADASRLYERGLFLPYYIVKIIIQSDIDDLKQGLQRGTIHSKIKLAHYRPDDVRNGDMTNLLHGLGSLQNKKKIVPPLFDYDLSNRTLRVIDSTLLFYLKFTDTNTLVEELPDPSENLS</sequence>
<reference evidence="1 2" key="1">
    <citation type="submission" date="2020-01" db="EMBL/GenBank/DDBJ databases">
        <title>Polyphasic characterisation and genomic insights into a novel alkali tolerant bacterium VR-M41.</title>
        <authorList>
            <person name="Vemuluri V.R."/>
        </authorList>
    </citation>
    <scope>NUCLEOTIDE SEQUENCE [LARGE SCALE GENOMIC DNA]</scope>
    <source>
        <strain evidence="1 2">VR-M41</strain>
    </source>
</reference>
<name>A0ABX0F7S4_9BACL</name>
<gene>
    <name evidence="1" type="ORF">GYN08_14275</name>
</gene>
<accession>A0ABX0F7S4</accession>
<dbReference type="SUPFAM" id="SSF52540">
    <property type="entry name" value="P-loop containing nucleoside triphosphate hydrolases"/>
    <property type="match status" value="1"/>
</dbReference>